<sequence length="154" mass="17666">MALTFNDFKKGTLLYRGNINEKLFFNGKQLFKLKSGEYFQRTDSHTLSAHGYLPKVEVYNINGNLVLAFLDDQTYTFVERVDVIENQTKEPFTGFENGKLYELQNGQTWKQMGGPYAPNHISSGYVKILNNNTMMVDNWDFFPQVILVSTGGRS</sequence>
<evidence type="ECO:0000313" key="1">
    <source>
        <dbReference type="EMBL" id="MBF9236610.1"/>
    </source>
</evidence>
<evidence type="ECO:0000313" key="2">
    <source>
        <dbReference type="Proteomes" id="UP000597617"/>
    </source>
</evidence>
<gene>
    <name evidence="1" type="ORF">I2I05_04300</name>
</gene>
<accession>A0ABS0IE59</accession>
<dbReference type="EMBL" id="JADQDQ010000002">
    <property type="protein sequence ID" value="MBF9236610.1"/>
    <property type="molecule type" value="Genomic_DNA"/>
</dbReference>
<dbReference type="RefSeq" id="WP_196281002.1">
    <property type="nucleotide sequence ID" value="NZ_JADQDQ010000002.1"/>
</dbReference>
<name>A0ABS0IE59_9BACT</name>
<reference evidence="1 2" key="1">
    <citation type="submission" date="2020-11" db="EMBL/GenBank/DDBJ databases">
        <authorList>
            <person name="Kim M.K."/>
        </authorList>
    </citation>
    <scope>NUCLEOTIDE SEQUENCE [LARGE SCALE GENOMIC DNA]</scope>
    <source>
        <strain evidence="1 2">BT683</strain>
    </source>
</reference>
<organism evidence="1 2">
    <name type="scientific">Hymenobacter jeongseonensis</name>
    <dbReference type="NCBI Taxonomy" id="2791027"/>
    <lineage>
        <taxon>Bacteria</taxon>
        <taxon>Pseudomonadati</taxon>
        <taxon>Bacteroidota</taxon>
        <taxon>Cytophagia</taxon>
        <taxon>Cytophagales</taxon>
        <taxon>Hymenobacteraceae</taxon>
        <taxon>Hymenobacter</taxon>
    </lineage>
</organism>
<proteinExistence type="predicted"/>
<protein>
    <submittedName>
        <fullName evidence="1">Uncharacterized protein</fullName>
    </submittedName>
</protein>
<comment type="caution">
    <text evidence="1">The sequence shown here is derived from an EMBL/GenBank/DDBJ whole genome shotgun (WGS) entry which is preliminary data.</text>
</comment>
<keyword evidence="2" id="KW-1185">Reference proteome</keyword>
<dbReference type="Proteomes" id="UP000597617">
    <property type="component" value="Unassembled WGS sequence"/>
</dbReference>